<dbReference type="SUPFAM" id="SSF74788">
    <property type="entry name" value="Cullin repeat-like"/>
    <property type="match status" value="1"/>
</dbReference>
<evidence type="ECO:0000256" key="5">
    <source>
        <dbReference type="ARBA" id="ARBA00022843"/>
    </source>
</evidence>
<dbReference type="FunFam" id="1.10.10.10:FF:000014">
    <property type="entry name" value="Cullin 1"/>
    <property type="match status" value="1"/>
</dbReference>
<evidence type="ECO:0000256" key="1">
    <source>
        <dbReference type="ARBA" id="ARBA00004906"/>
    </source>
</evidence>
<keyword evidence="11" id="KW-1185">Reference proteome</keyword>
<feature type="domain" description="Cullin family profile" evidence="9">
    <location>
        <begin position="382"/>
        <end position="609"/>
    </location>
</feature>
<dbReference type="InterPro" id="IPR016158">
    <property type="entry name" value="Cullin_homology"/>
</dbReference>
<organism evidence="10 11">
    <name type="scientific">Rozella allomycis (strain CSF55)</name>
    <dbReference type="NCBI Taxonomy" id="988480"/>
    <lineage>
        <taxon>Eukaryota</taxon>
        <taxon>Fungi</taxon>
        <taxon>Fungi incertae sedis</taxon>
        <taxon>Cryptomycota</taxon>
        <taxon>Cryptomycota incertae sedis</taxon>
        <taxon>Rozella</taxon>
    </lineage>
</organism>
<evidence type="ECO:0000256" key="3">
    <source>
        <dbReference type="ARBA" id="ARBA00022499"/>
    </source>
</evidence>
<proteinExistence type="inferred from homology"/>
<evidence type="ECO:0000259" key="9">
    <source>
        <dbReference type="PROSITE" id="PS50069"/>
    </source>
</evidence>
<dbReference type="InterPro" id="IPR036388">
    <property type="entry name" value="WH-like_DNA-bd_sf"/>
</dbReference>
<keyword evidence="4" id="KW-0833">Ubl conjugation pathway</keyword>
<dbReference type="GO" id="GO:0031625">
    <property type="term" value="F:ubiquitin protein ligase binding"/>
    <property type="evidence" value="ECO:0007669"/>
    <property type="project" value="InterPro"/>
</dbReference>
<gene>
    <name evidence="10" type="ORF">O9G_004679</name>
</gene>
<dbReference type="InterPro" id="IPR036317">
    <property type="entry name" value="Cullin_homology_sf"/>
</dbReference>
<protein>
    <recommendedName>
        <fullName evidence="6">Cullin-5</fullName>
    </recommendedName>
</protein>
<dbReference type="Proteomes" id="UP000030755">
    <property type="component" value="Unassembled WGS sequence"/>
</dbReference>
<dbReference type="FunFam" id="1.20.1310.10:FF:000014">
    <property type="entry name" value="Cullin 5"/>
    <property type="match status" value="1"/>
</dbReference>
<evidence type="ECO:0000256" key="6">
    <source>
        <dbReference type="ARBA" id="ARBA00040451"/>
    </source>
</evidence>
<dbReference type="Pfam" id="PF10557">
    <property type="entry name" value="Cullin_Nedd8"/>
    <property type="match status" value="1"/>
</dbReference>
<dbReference type="EMBL" id="KE560601">
    <property type="protein sequence ID" value="EPZ36309.1"/>
    <property type="molecule type" value="Genomic_DNA"/>
</dbReference>
<dbReference type="InterPro" id="IPR036390">
    <property type="entry name" value="WH_DNA-bd_sf"/>
</dbReference>
<dbReference type="SMART" id="SM00182">
    <property type="entry name" value="CULLIN"/>
    <property type="match status" value="1"/>
</dbReference>
<dbReference type="SUPFAM" id="SSF46785">
    <property type="entry name" value="Winged helix' DNA-binding domain"/>
    <property type="match status" value="1"/>
</dbReference>
<dbReference type="InterPro" id="IPR059120">
    <property type="entry name" value="Cullin-like_AB"/>
</dbReference>
<evidence type="ECO:0000256" key="7">
    <source>
        <dbReference type="PROSITE-ProRule" id="PRU00330"/>
    </source>
</evidence>
<dbReference type="OMA" id="FKSNTHI"/>
<dbReference type="InterPro" id="IPR019559">
    <property type="entry name" value="Cullin_neddylation_domain"/>
</dbReference>
<dbReference type="AlphaFoldDB" id="A0A075B154"/>
<comment type="similarity">
    <text evidence="2 7 8">Belongs to the cullin family.</text>
</comment>
<reference evidence="10 11" key="1">
    <citation type="journal article" date="2013" name="Curr. Biol.">
        <title>Shared signatures of parasitism and phylogenomics unite Cryptomycota and microsporidia.</title>
        <authorList>
            <person name="James T.Y."/>
            <person name="Pelin A."/>
            <person name="Bonen L."/>
            <person name="Ahrendt S."/>
            <person name="Sain D."/>
            <person name="Corradi N."/>
            <person name="Stajich J.E."/>
        </authorList>
    </citation>
    <scope>NUCLEOTIDE SEQUENCE [LARGE SCALE GENOMIC DNA]</scope>
    <source>
        <strain evidence="10 11">CSF55</strain>
    </source>
</reference>
<dbReference type="SMART" id="SM00884">
    <property type="entry name" value="Cullin_Nedd8"/>
    <property type="match status" value="1"/>
</dbReference>
<comment type="pathway">
    <text evidence="1">Protein modification; protein ubiquitination.</text>
</comment>
<dbReference type="OrthoDB" id="27073at2759"/>
<evidence type="ECO:0000256" key="2">
    <source>
        <dbReference type="ARBA" id="ARBA00006019"/>
    </source>
</evidence>
<evidence type="ECO:0000256" key="8">
    <source>
        <dbReference type="RuleBase" id="RU003829"/>
    </source>
</evidence>
<dbReference type="Gene3D" id="1.10.10.10">
    <property type="entry name" value="Winged helix-like DNA-binding domain superfamily/Winged helix DNA-binding domain"/>
    <property type="match status" value="1"/>
</dbReference>
<accession>A0A075B154</accession>
<dbReference type="InterPro" id="IPR045093">
    <property type="entry name" value="Cullin"/>
</dbReference>
<keyword evidence="5" id="KW-0832">Ubl conjugation</keyword>
<dbReference type="SUPFAM" id="SSF75632">
    <property type="entry name" value="Cullin homology domain"/>
    <property type="match status" value="1"/>
</dbReference>
<evidence type="ECO:0000313" key="10">
    <source>
        <dbReference type="EMBL" id="EPZ36309.1"/>
    </source>
</evidence>
<name>A0A075B154_ROZAC</name>
<keyword evidence="3" id="KW-1017">Isopeptide bond</keyword>
<sequence length="731" mass="85156">MSLRRKPVDFDAVWGIFEKNITKLFESSEEGTVQAMDLTQMVYEMCNAYPNSFFSELKNKISNFLSAQAIKQRKAIMKDVDMIKKYSNEWDVYYNALCLLNTVCSYLNRCILMKKESDGAGSSGPDFYTIDIIGKNIWRENVILWIKRNFSNKLVSLLLSYIEDDRSSGFKDSKHANCAINSFVVLSDNDPLNSIRFYIDEFENLMLQETEKYYKSEGKTNITNMNIESFMDVALRRLAEEKERANRYFKFSFDKVVEVYIDQVIITNQKFIQEEFQKFVANDSFIEMEKAYNLLVLVNEGINPLLIKLKDHIVKLGREILGGLGDVVIKDAKPFITAMLNLHNKYDYLVSQHFNKDTNFETILDKAFREIINDRKTNKFINAPENLARFCDTILKRNSKVSLTEAEIEENLSNVDVFSQFYSKFFGKRLIQKSSVSMECEVGMITKLKVFRLLNLVKDVCGFEYVSKLQRMYTDITVSETMHEKFLQNYKSSLSNDFEFAILTAGSWPSAYQNNQEFIPPFELGQCIKQFHDFYEKEHSGRKLTWLYNQSRCDLKLTGFDKRYELQVSVFQSSILLTLNKEGKIQLHQIAEETKLPIHEIKRNIKPLLELGIILENENNQEISINDNFSHKRVKIKVPSIAINEPNEKERDSVKKAVEDDRKMYIQASIVRIAKAKKEISHNDLVQEIISHAKPQFLPSIALIKSMIEHLIEKQFLERHPSEKGKYIYVA</sequence>
<dbReference type="Pfam" id="PF00888">
    <property type="entry name" value="Cullin"/>
    <property type="match status" value="1"/>
</dbReference>
<dbReference type="InterPro" id="IPR016159">
    <property type="entry name" value="Cullin_repeat-like_dom_sf"/>
</dbReference>
<dbReference type="InterPro" id="IPR001373">
    <property type="entry name" value="Cullin_N"/>
</dbReference>
<dbReference type="GO" id="GO:0006511">
    <property type="term" value="P:ubiquitin-dependent protein catabolic process"/>
    <property type="evidence" value="ECO:0007669"/>
    <property type="project" value="InterPro"/>
</dbReference>
<dbReference type="PANTHER" id="PTHR11932">
    <property type="entry name" value="CULLIN"/>
    <property type="match status" value="1"/>
</dbReference>
<dbReference type="STRING" id="988480.A0A075B154"/>
<dbReference type="PROSITE" id="PS50069">
    <property type="entry name" value="CULLIN_2"/>
    <property type="match status" value="1"/>
</dbReference>
<dbReference type="HOGENOM" id="CLU_004747_6_1_1"/>
<dbReference type="Gene3D" id="3.30.230.130">
    <property type="entry name" value="Cullin, Chain C, Domain 2"/>
    <property type="match status" value="1"/>
</dbReference>
<dbReference type="Pfam" id="PF26557">
    <property type="entry name" value="Cullin_AB"/>
    <property type="match status" value="1"/>
</dbReference>
<dbReference type="Gene3D" id="1.20.1310.10">
    <property type="entry name" value="Cullin Repeats"/>
    <property type="match status" value="4"/>
</dbReference>
<evidence type="ECO:0000313" key="11">
    <source>
        <dbReference type="Proteomes" id="UP000030755"/>
    </source>
</evidence>
<evidence type="ECO:0000256" key="4">
    <source>
        <dbReference type="ARBA" id="ARBA00022786"/>
    </source>
</evidence>